<dbReference type="GO" id="GO:0015193">
    <property type="term" value="F:L-proline transmembrane transporter activity"/>
    <property type="evidence" value="ECO:0007669"/>
    <property type="project" value="TreeGrafter"/>
</dbReference>
<dbReference type="InterPro" id="IPR011851">
    <property type="entry name" value="Na/Pro_symporter"/>
</dbReference>
<dbReference type="PANTHER" id="PTHR48086:SF3">
    <property type="entry name" value="SODIUM_PROLINE SYMPORTER"/>
    <property type="match status" value="1"/>
</dbReference>
<feature type="transmembrane region" description="Helical" evidence="14">
    <location>
        <begin position="430"/>
        <end position="448"/>
    </location>
</feature>
<comment type="catalytic activity">
    <reaction evidence="12">
        <text>L-proline(in) + Na(+)(in) = L-proline(out) + Na(+)(out)</text>
        <dbReference type="Rhea" id="RHEA:28967"/>
        <dbReference type="ChEBI" id="CHEBI:29101"/>
        <dbReference type="ChEBI" id="CHEBI:60039"/>
    </reaction>
</comment>
<feature type="transmembrane region" description="Helical" evidence="14">
    <location>
        <begin position="406"/>
        <end position="425"/>
    </location>
</feature>
<feature type="transmembrane region" description="Helical" evidence="14">
    <location>
        <begin position="47"/>
        <end position="71"/>
    </location>
</feature>
<dbReference type="NCBIfam" id="TIGR00813">
    <property type="entry name" value="sss"/>
    <property type="match status" value="1"/>
</dbReference>
<keyword evidence="9 14" id="KW-0406">Ion transport</keyword>
<dbReference type="EMBL" id="SPIA01000001">
    <property type="protein sequence ID" value="TFH69382.1"/>
    <property type="molecule type" value="Genomic_DNA"/>
</dbReference>
<evidence type="ECO:0000256" key="5">
    <source>
        <dbReference type="ARBA" id="ARBA00022692"/>
    </source>
</evidence>
<evidence type="ECO:0000313" key="16">
    <source>
        <dbReference type="Proteomes" id="UP000298133"/>
    </source>
</evidence>
<dbReference type="PROSITE" id="PS50283">
    <property type="entry name" value="NA_SOLUT_SYMP_3"/>
    <property type="match status" value="1"/>
</dbReference>
<dbReference type="GO" id="GO:0005886">
    <property type="term" value="C:plasma membrane"/>
    <property type="evidence" value="ECO:0007669"/>
    <property type="project" value="UniProtKB-SubCell"/>
</dbReference>
<keyword evidence="14" id="KW-0997">Cell inner membrane</keyword>
<keyword evidence="5 14" id="KW-0812">Transmembrane</keyword>
<comment type="similarity">
    <text evidence="2 13">Belongs to the sodium:solute symporter (SSF) (TC 2.A.21) family.</text>
</comment>
<keyword evidence="10 14" id="KW-0472">Membrane</keyword>
<evidence type="ECO:0000256" key="12">
    <source>
        <dbReference type="ARBA" id="ARBA00033708"/>
    </source>
</evidence>
<evidence type="ECO:0000256" key="8">
    <source>
        <dbReference type="ARBA" id="ARBA00023053"/>
    </source>
</evidence>
<keyword evidence="14" id="KW-0029">Amino-acid transport</keyword>
<evidence type="ECO:0000256" key="14">
    <source>
        <dbReference type="RuleBase" id="RU366012"/>
    </source>
</evidence>
<feature type="transmembrane region" description="Helical" evidence="14">
    <location>
        <begin position="229"/>
        <end position="250"/>
    </location>
</feature>
<keyword evidence="4" id="KW-1003">Cell membrane</keyword>
<dbReference type="PROSITE" id="PS00456">
    <property type="entry name" value="NA_SOLUT_SYMP_1"/>
    <property type="match status" value="1"/>
</dbReference>
<evidence type="ECO:0000256" key="9">
    <source>
        <dbReference type="ARBA" id="ARBA00023065"/>
    </source>
</evidence>
<keyword evidence="7 14" id="KW-1133">Transmembrane helix</keyword>
<dbReference type="AlphaFoldDB" id="A0A4Y8ULU1"/>
<comment type="function">
    <text evidence="14">Catalyzes the sodium-dependent uptake of extracellular L-proline.</text>
</comment>
<feature type="transmembrane region" description="Helical" evidence="14">
    <location>
        <begin position="311"/>
        <end position="336"/>
    </location>
</feature>
<dbReference type="OrthoDB" id="9789704at2"/>
<dbReference type="Proteomes" id="UP000298133">
    <property type="component" value="Unassembled WGS sequence"/>
</dbReference>
<feature type="transmembrane region" description="Helical" evidence="14">
    <location>
        <begin position="376"/>
        <end position="394"/>
    </location>
</feature>
<keyword evidence="11 14" id="KW-0739">Sodium transport</keyword>
<accession>A0A4Y8ULU1</accession>
<evidence type="ECO:0000256" key="1">
    <source>
        <dbReference type="ARBA" id="ARBA00004651"/>
    </source>
</evidence>
<dbReference type="GO" id="GO:0015824">
    <property type="term" value="P:proline transport"/>
    <property type="evidence" value="ECO:0007669"/>
    <property type="project" value="UniProtKB-UniRule"/>
</dbReference>
<dbReference type="GO" id="GO:0005298">
    <property type="term" value="F:proline:sodium symporter activity"/>
    <property type="evidence" value="ECO:0007669"/>
    <property type="project" value="UniProtKB-UniRule"/>
</dbReference>
<keyword evidence="3 14" id="KW-0813">Transport</keyword>
<dbReference type="InterPro" id="IPR050277">
    <property type="entry name" value="Sodium:Solute_Symporter"/>
</dbReference>
<evidence type="ECO:0000256" key="4">
    <source>
        <dbReference type="ARBA" id="ARBA00022475"/>
    </source>
</evidence>
<evidence type="ECO:0000256" key="2">
    <source>
        <dbReference type="ARBA" id="ARBA00006434"/>
    </source>
</evidence>
<feature type="transmembrane region" description="Helical" evidence="14">
    <location>
        <begin position="460"/>
        <end position="479"/>
    </location>
</feature>
<organism evidence="15 16">
    <name type="scientific">Gammaproteobacteria bacterium LSUCC0057</name>
    <dbReference type="NCBI Taxonomy" id="2559237"/>
    <lineage>
        <taxon>Bacteria</taxon>
        <taxon>Pseudomonadati</taxon>
        <taxon>Pseudomonadota</taxon>
        <taxon>Gammaproteobacteria</taxon>
        <taxon>Cellvibrionales</taxon>
        <taxon>Porticoccaceae</taxon>
        <taxon>SAR92 clade</taxon>
    </lineage>
</organism>
<feature type="transmembrane region" description="Helical" evidence="14">
    <location>
        <begin position="125"/>
        <end position="149"/>
    </location>
</feature>
<keyword evidence="8 14" id="KW-0915">Sodium</keyword>
<dbReference type="InterPro" id="IPR018212">
    <property type="entry name" value="Na/solute_symporter_CS"/>
</dbReference>
<keyword evidence="16" id="KW-1185">Reference proteome</keyword>
<dbReference type="NCBIfam" id="TIGR02121">
    <property type="entry name" value="Na_Pro_sym"/>
    <property type="match status" value="1"/>
</dbReference>
<protein>
    <recommendedName>
        <fullName evidence="14">Sodium/proline symporter</fullName>
    </recommendedName>
    <alternativeName>
        <fullName evidence="14">Proline permease</fullName>
    </alternativeName>
</protein>
<name>A0A4Y8ULU1_9GAMM</name>
<dbReference type="GO" id="GO:0031402">
    <property type="term" value="F:sodium ion binding"/>
    <property type="evidence" value="ECO:0007669"/>
    <property type="project" value="UniProtKB-UniRule"/>
</dbReference>
<dbReference type="PANTHER" id="PTHR48086">
    <property type="entry name" value="SODIUM/PROLINE SYMPORTER-RELATED"/>
    <property type="match status" value="1"/>
</dbReference>
<evidence type="ECO:0000256" key="11">
    <source>
        <dbReference type="ARBA" id="ARBA00023201"/>
    </source>
</evidence>
<evidence type="ECO:0000256" key="3">
    <source>
        <dbReference type="ARBA" id="ARBA00022448"/>
    </source>
</evidence>
<evidence type="ECO:0000256" key="10">
    <source>
        <dbReference type="ARBA" id="ARBA00023136"/>
    </source>
</evidence>
<feature type="transmembrane region" description="Helical" evidence="14">
    <location>
        <begin position="77"/>
        <end position="95"/>
    </location>
</feature>
<proteinExistence type="inferred from homology"/>
<dbReference type="InterPro" id="IPR001734">
    <property type="entry name" value="Na/solute_symporter"/>
</dbReference>
<evidence type="ECO:0000256" key="6">
    <source>
        <dbReference type="ARBA" id="ARBA00022847"/>
    </source>
</evidence>
<reference evidence="15 16" key="1">
    <citation type="submission" date="2019-03" db="EMBL/GenBank/DDBJ databases">
        <title>Draft genome of Gammaproteobacteria bacterium LSUCC0057, a member of the SAR92 clade.</title>
        <authorList>
            <person name="Lanclos V.C."/>
            <person name="Doiron C."/>
            <person name="Henson M.W."/>
            <person name="Thrash J.C."/>
        </authorList>
    </citation>
    <scope>NUCLEOTIDE SEQUENCE [LARGE SCALE GENOMIC DNA]</scope>
    <source>
        <strain evidence="15 16">LSUCC0057</strain>
    </source>
</reference>
<feature type="transmembrane region" description="Helical" evidence="14">
    <location>
        <begin position="6"/>
        <end position="27"/>
    </location>
</feature>
<evidence type="ECO:0000256" key="7">
    <source>
        <dbReference type="ARBA" id="ARBA00022989"/>
    </source>
</evidence>
<dbReference type="Pfam" id="PF00474">
    <property type="entry name" value="SSF"/>
    <property type="match status" value="1"/>
</dbReference>
<dbReference type="InterPro" id="IPR038377">
    <property type="entry name" value="Na/Glc_symporter_sf"/>
</dbReference>
<evidence type="ECO:0000256" key="13">
    <source>
        <dbReference type="RuleBase" id="RU362091"/>
    </source>
</evidence>
<feature type="transmembrane region" description="Helical" evidence="14">
    <location>
        <begin position="161"/>
        <end position="182"/>
    </location>
</feature>
<sequence>MADLNPATTAAFLIYLLVILAIAVVAWRRTRGGSDYFLGGRSLSPTVAAISAAASDMSGWLLLGLPGFAYLAGLESIWIAIGLVVGVAANWRLVAARLRNFSAQLDDAVTVPAYLARRFNGRSRWLQPLAAAVILLFFLFYVSAGLIGGGKLFNVVFGIDYQLAVLLGAAVILLYTLFGGFLAVSWSDLFQGLLMMVALIAVPLVVSLLGSDGPQRPLPPALLDPFSNASGESLGLLAIASSLAWGLGYFGQPHILARFMAIRSADEVALATRIGVFWSFAGLAAAIAVGISGYQYFAPPSYAPLADAEQVFVALTNALFSPLLAGVLLAAILAAIMSTVDSQLLVSSAALAEDLYPQLRQWLTPHSRESERERLWVARLAVVGLAAVATLLALNPESSVLGVVSYAWAGLGAGLGPVVLLSLFWSRMTAAGAVAGLLVGATTVLVWGNLSGGLFDLYELLPAFVAALLAVVAVSALGAHGDCDARLTALRRN</sequence>
<dbReference type="CDD" id="cd11475">
    <property type="entry name" value="SLC5sbd_PutP"/>
    <property type="match status" value="1"/>
</dbReference>
<gene>
    <name evidence="15" type="primary">putP</name>
    <name evidence="15" type="ORF">E3W66_04795</name>
</gene>
<feature type="transmembrane region" description="Helical" evidence="14">
    <location>
        <begin position="270"/>
        <end position="291"/>
    </location>
</feature>
<keyword evidence="6 14" id="KW-0769">Symport</keyword>
<comment type="caution">
    <text evidence="15">The sequence shown here is derived from an EMBL/GenBank/DDBJ whole genome shotgun (WGS) entry which is preliminary data.</text>
</comment>
<evidence type="ECO:0000313" key="15">
    <source>
        <dbReference type="EMBL" id="TFH69382.1"/>
    </source>
</evidence>
<feature type="transmembrane region" description="Helical" evidence="14">
    <location>
        <begin position="189"/>
        <end position="209"/>
    </location>
</feature>
<comment type="subcellular location">
    <subcellularLocation>
        <location evidence="14">Cell inner membrane</location>
        <topology evidence="14">Multi-pass membrane protein</topology>
    </subcellularLocation>
    <subcellularLocation>
        <location evidence="1">Cell membrane</location>
        <topology evidence="1">Multi-pass membrane protein</topology>
    </subcellularLocation>
</comment>
<dbReference type="Gene3D" id="1.20.1730.10">
    <property type="entry name" value="Sodium/glucose cotransporter"/>
    <property type="match status" value="1"/>
</dbReference>